<reference evidence="8" key="1">
    <citation type="journal article" date="2020" name="BMC Genomics">
        <title>Correction to: Identification and distribution of gene clusters required for synthesis of sphingolipid metabolism inhibitors in diverse species of the filamentous fungus Fusarium.</title>
        <authorList>
            <person name="Kim H.S."/>
            <person name="Lohmar J.M."/>
            <person name="Busman M."/>
            <person name="Brown D.W."/>
            <person name="Naumann T.A."/>
            <person name="Divon H.H."/>
            <person name="Lysoe E."/>
            <person name="Uhlig S."/>
            <person name="Proctor R.H."/>
        </authorList>
    </citation>
    <scope>NUCLEOTIDE SEQUENCE [LARGE SCALE GENOMIC DNA]</scope>
    <source>
        <strain evidence="8">NRRL 25331</strain>
    </source>
</reference>
<proteinExistence type="inferred from homology"/>
<dbReference type="Pfam" id="PF01968">
    <property type="entry name" value="Hydantoinase_A"/>
    <property type="match status" value="1"/>
</dbReference>
<dbReference type="GO" id="GO:0017168">
    <property type="term" value="F:5-oxoprolinase (ATP-hydrolyzing) activity"/>
    <property type="evidence" value="ECO:0007669"/>
    <property type="project" value="TreeGrafter"/>
</dbReference>
<feature type="domain" description="Hydantoinase/oxoprolinase N-terminal" evidence="5">
    <location>
        <begin position="253"/>
        <end position="467"/>
    </location>
</feature>
<dbReference type="GO" id="GO:0005829">
    <property type="term" value="C:cytosol"/>
    <property type="evidence" value="ECO:0007669"/>
    <property type="project" value="TreeGrafter"/>
</dbReference>
<dbReference type="Pfam" id="PF00561">
    <property type="entry name" value="Abhydrolase_1"/>
    <property type="match status" value="1"/>
</dbReference>
<keyword evidence="8" id="KW-1185">Reference proteome</keyword>
<dbReference type="PANTHER" id="PTHR11365:SF2">
    <property type="entry name" value="5-OXOPROLINASE"/>
    <property type="match status" value="1"/>
</dbReference>
<evidence type="ECO:0000313" key="8">
    <source>
        <dbReference type="Proteomes" id="UP000572754"/>
    </source>
</evidence>
<dbReference type="PANTHER" id="PTHR11365">
    <property type="entry name" value="5-OXOPROLINASE RELATED"/>
    <property type="match status" value="1"/>
</dbReference>
<evidence type="ECO:0000259" key="2">
    <source>
        <dbReference type="Pfam" id="PF00561"/>
    </source>
</evidence>
<comment type="similarity">
    <text evidence="1">Belongs to the oxoprolinase family.</text>
</comment>
<evidence type="ECO:0000259" key="4">
    <source>
        <dbReference type="Pfam" id="PF02538"/>
    </source>
</evidence>
<reference evidence="7 8" key="2">
    <citation type="submission" date="2020-05" db="EMBL/GenBank/DDBJ databases">
        <title>Identification and distribution of gene clusters putatively required for synthesis of sphingolipid metabolism inhibitors in phylogenetically diverse species of the filamentous fungus Fusarium.</title>
        <authorList>
            <person name="Kim H.-S."/>
            <person name="Busman M."/>
            <person name="Brown D.W."/>
            <person name="Divon H."/>
            <person name="Uhlig S."/>
            <person name="Proctor R.H."/>
        </authorList>
    </citation>
    <scope>NUCLEOTIDE SEQUENCE [LARGE SCALE GENOMIC DNA]</scope>
    <source>
        <strain evidence="7 8">NRRL 25331</strain>
    </source>
</reference>
<dbReference type="SUPFAM" id="SSF53474">
    <property type="entry name" value="alpha/beta-Hydrolases"/>
    <property type="match status" value="1"/>
</dbReference>
<protein>
    <submittedName>
        <fullName evidence="7">Hydantoinase b oxoprolinase</fullName>
    </submittedName>
</protein>
<evidence type="ECO:0000259" key="3">
    <source>
        <dbReference type="Pfam" id="PF01968"/>
    </source>
</evidence>
<dbReference type="InterPro" id="IPR002821">
    <property type="entry name" value="Hydantoinase_A"/>
</dbReference>
<evidence type="ECO:0000259" key="6">
    <source>
        <dbReference type="Pfam" id="PF19278"/>
    </source>
</evidence>
<evidence type="ECO:0000259" key="5">
    <source>
        <dbReference type="Pfam" id="PF05378"/>
    </source>
</evidence>
<feature type="domain" description="AB hydrolase-1" evidence="2">
    <location>
        <begin position="23"/>
        <end position="240"/>
    </location>
</feature>
<organism evidence="7 8">
    <name type="scientific">Fusarium circinatum</name>
    <name type="common">Pitch canker fungus</name>
    <name type="synonym">Gibberella circinata</name>
    <dbReference type="NCBI Taxonomy" id="48490"/>
    <lineage>
        <taxon>Eukaryota</taxon>
        <taxon>Fungi</taxon>
        <taxon>Dikarya</taxon>
        <taxon>Ascomycota</taxon>
        <taxon>Pezizomycotina</taxon>
        <taxon>Sordariomycetes</taxon>
        <taxon>Hypocreomycetidae</taxon>
        <taxon>Hypocreales</taxon>
        <taxon>Nectriaceae</taxon>
        <taxon>Fusarium</taxon>
        <taxon>Fusarium fujikuroi species complex</taxon>
    </lineage>
</organism>
<dbReference type="InterPro" id="IPR029058">
    <property type="entry name" value="AB_hydrolase_fold"/>
</dbReference>
<dbReference type="PRINTS" id="PR00111">
    <property type="entry name" value="ABHYDROLASE"/>
</dbReference>
<dbReference type="Proteomes" id="UP000572754">
    <property type="component" value="Unassembled WGS sequence"/>
</dbReference>
<dbReference type="InterPro" id="IPR008040">
    <property type="entry name" value="Hydant_A_N"/>
</dbReference>
<dbReference type="EMBL" id="JAAQPE010000227">
    <property type="protein sequence ID" value="KAF5677121.1"/>
    <property type="molecule type" value="Genomic_DNA"/>
</dbReference>
<dbReference type="Gene3D" id="3.40.50.1820">
    <property type="entry name" value="alpha/beta hydrolase"/>
    <property type="match status" value="1"/>
</dbReference>
<accession>A0A8H5TVU2</accession>
<feature type="domain" description="Acetophenone carboxylase-like C-terminal" evidence="6">
    <location>
        <begin position="793"/>
        <end position="952"/>
    </location>
</feature>
<dbReference type="InterPro" id="IPR000073">
    <property type="entry name" value="AB_hydrolase_1"/>
</dbReference>
<dbReference type="Pfam" id="PF05378">
    <property type="entry name" value="Hydant_A_N"/>
    <property type="match status" value="1"/>
</dbReference>
<comment type="caution">
    <text evidence="7">The sequence shown here is derived from an EMBL/GenBank/DDBJ whole genome shotgun (WGS) entry which is preliminary data.</text>
</comment>
<feature type="domain" description="Hydantoinase A/oxoprolinase" evidence="3">
    <location>
        <begin position="486"/>
        <end position="774"/>
    </location>
</feature>
<dbReference type="Pfam" id="PF02538">
    <property type="entry name" value="Hydantoinase_B"/>
    <property type="match status" value="1"/>
</dbReference>
<dbReference type="InterPro" id="IPR049517">
    <property type="entry name" value="ACX-like_C"/>
</dbReference>
<gene>
    <name evidence="7" type="ORF">FCIRC_6848</name>
</gene>
<evidence type="ECO:0000313" key="7">
    <source>
        <dbReference type="EMBL" id="KAF5677121.1"/>
    </source>
</evidence>
<name>A0A8H5TVU2_FUSCI</name>
<dbReference type="GO" id="GO:0006749">
    <property type="term" value="P:glutathione metabolic process"/>
    <property type="evidence" value="ECO:0007669"/>
    <property type="project" value="TreeGrafter"/>
</dbReference>
<dbReference type="Pfam" id="PF19278">
    <property type="entry name" value="Hydant_A_C"/>
    <property type="match status" value="1"/>
</dbReference>
<dbReference type="InterPro" id="IPR045079">
    <property type="entry name" value="Oxoprolinase-like"/>
</dbReference>
<sequence>MVELISVNGAQLAYELSGPKDAPLMITLHGGRGMGDHRSDYKVYSHLNDKIRVLSFDFRGHGQSSRTKPYTFRQIVDDIEGVRQHFSGPDEKVIICGGSFGGFLAQEYAITYPHKVSHLILRGTAASHHHEEGAIKTLETRISKVPSFSKEMLRDKVFGTYDDEEDFRLVHFAMMPLYREDYDANAGLRSCRDTVYVAESHNYLYSEKEKYFDYIDQLGTITAKALVIVGERDWICPPASQKKVLNVMDDVHVSIDRGGTFCDVIATGADGSNPFIFKLLSEDPSNYPDAPAEAIRRVLEKYQGKAIPVGEKLDASRIASCRIGTTVATNALLTGNGEKFAFATTKGFKDVCVIGDQSRPELFSLEIRKPTALHSSVIEIDERVTIEDYDLNPHKQETVNIENDTDLVKSPSGEVIRVLKKPDEQIVRQQLEALLEQGYTSLAVCFMHAYIYPDHEKMVAQIANEIGFQFVTISSKTSRAINFLRRSNSTCSEAYLYPIIRRYIDNFHAGFQVPPQRVEFMCSDGGLKQANKFRGNEALLSGPAGGVAGAARCFDADEGTPLIGFDMGGTSTDVSRYDGKYDLLQQTSIAGRTINLSMLNIATVAAGGGSILFARNGLLSVGPESAGAHPGPSCYRKGGPLTVTDANLFLGRLVLSSFPAIFGESGDQEIDTEIVARKFEEITRDFNRQTSQNLTCEEVASGFLNIANETMSRPIRNATEARGYAPESHDLVSFGGAGGQHACAIADKLGIKRVIIHKLSSLLSAHGIAHAQLQCEMFEPFASELDTKAMNGVESLLLKLKGKVAKELVSQKASEESLVFDEVLVLKYFGTDTNLSTSKPADGDYATAFTALHLREFAFSMNRPIIIESVKVRGSGTTGVLSHETSAYKEMASSRRKLLSDSAMRQRVYIDGSWLETSVFKLSGVPQGSLINGPAIIIDETQTILVEPLFQAHILVNYVVLEKVAPVEGSLKYPASRILSTSNDSLSPIQLSVFAHRFMAIAEQMGNTLQRTSISSSIKERLDFSCAIFSPEGKLVANAPHIPIHLGSMQFAVQAQHRHWSGKLKPGDVLLTNHPSWGGTHLPDLTVVTPVFLGDEIAFYVASRGHHTDIGGMGITSMMPESRSLWEEGIIVPSMRIVSSGEFLEGEVRAAFEKVGTYPGCSATRRIQDNISDLKAQTSANQRGITLLQKLCNEYSLEVVHKYMTGIQDNAELAVREFFKKMAHEHPDPLSATDYLDDGTVMKVRINIDKETGSAIYDFAGSGPQMWGNYNCPISITHSAIIYSIRCLVNLEIPLNEGCLAPCDIRVPVGSILNPTPTVAICGSTLASQRVIDLVLRAFGRFGASQGSANALGWGMGGKNPVTGKIEPGWNYGESIGGGVGAGGGYDGASGVHVHSTNTRQTDSEVIEKRTAVLVRRYGIREGSGGIGRWRGGDGIIREIEARTSLKFSILSDRRVYRPYGMAGGHGGQRGENLAFKFNEQHELEAINLGGKAIIHLVPGEYIRINTPGGGGYGPLSDDEADFIADNFHKAFV</sequence>
<evidence type="ECO:0000256" key="1">
    <source>
        <dbReference type="ARBA" id="ARBA00010403"/>
    </source>
</evidence>
<dbReference type="InterPro" id="IPR003692">
    <property type="entry name" value="Hydantoinase_B"/>
</dbReference>
<feature type="domain" description="Hydantoinase B/oxoprolinase" evidence="4">
    <location>
        <begin position="988"/>
        <end position="1515"/>
    </location>
</feature>